<reference evidence="1" key="2">
    <citation type="submission" date="2022-06" db="UniProtKB">
        <authorList>
            <consortium name="EnsemblMetazoa"/>
        </authorList>
    </citation>
    <scope>IDENTIFICATION</scope>
    <source>
        <strain evidence="1">PS312</strain>
    </source>
</reference>
<evidence type="ECO:0000313" key="1">
    <source>
        <dbReference type="EnsemblMetazoa" id="PPA41405.1"/>
    </source>
</evidence>
<evidence type="ECO:0000313" key="2">
    <source>
        <dbReference type="Proteomes" id="UP000005239"/>
    </source>
</evidence>
<dbReference type="EnsemblMetazoa" id="PPA41405.1">
    <property type="protein sequence ID" value="PPA41405.1"/>
    <property type="gene ID" value="WBGene00279774"/>
</dbReference>
<name>A0A2A6CMU4_PRIPA</name>
<gene>
    <name evidence="1" type="primary">WBGene00279774</name>
</gene>
<dbReference type="Proteomes" id="UP000005239">
    <property type="component" value="Unassembled WGS sequence"/>
</dbReference>
<keyword evidence="2" id="KW-1185">Reference proteome</keyword>
<sequence>MDFFALPDVFQREMMQFVTMKDRLRLRLTSHAFSKLVAKTNAGYSKDRCAMEEPMFDHKKLPCEDTVSVYIGGAKFHCVPRTEEGFERILCLRSLLFRGIALESFTFEQLDDSIPFAFIRKLINHVKIRNIHLSVNTGLQLEHALQLIADYKQSTVTIDLWFRPEMHKLLSIPPMNKMKIALHNESLWSLDSLFKLLAAQPNLNLVEPVQDITLPNLVKVLQVLSADDRPRRVRFRARNETFELVAVSELQGACLEFRYRRCFVELKHVDWTGDRENVGVHISNCEGR</sequence>
<accession>A0A8R1Z2U5</accession>
<reference evidence="2" key="1">
    <citation type="journal article" date="2008" name="Nat. Genet.">
        <title>The Pristionchus pacificus genome provides a unique perspective on nematode lifestyle and parasitism.</title>
        <authorList>
            <person name="Dieterich C."/>
            <person name="Clifton S.W."/>
            <person name="Schuster L.N."/>
            <person name="Chinwalla A."/>
            <person name="Delehaunty K."/>
            <person name="Dinkelacker I."/>
            <person name="Fulton L."/>
            <person name="Fulton R."/>
            <person name="Godfrey J."/>
            <person name="Minx P."/>
            <person name="Mitreva M."/>
            <person name="Roeseler W."/>
            <person name="Tian H."/>
            <person name="Witte H."/>
            <person name="Yang S.P."/>
            <person name="Wilson R.K."/>
            <person name="Sommer R.J."/>
        </authorList>
    </citation>
    <scope>NUCLEOTIDE SEQUENCE [LARGE SCALE GENOMIC DNA]</scope>
    <source>
        <strain evidence="2">PS312</strain>
    </source>
</reference>
<protein>
    <submittedName>
        <fullName evidence="1">Uncharacterized protein</fullName>
    </submittedName>
</protein>
<accession>A0A2A6CMU4</accession>
<organism evidence="1 2">
    <name type="scientific">Pristionchus pacificus</name>
    <name type="common">Parasitic nematode worm</name>
    <dbReference type="NCBI Taxonomy" id="54126"/>
    <lineage>
        <taxon>Eukaryota</taxon>
        <taxon>Metazoa</taxon>
        <taxon>Ecdysozoa</taxon>
        <taxon>Nematoda</taxon>
        <taxon>Chromadorea</taxon>
        <taxon>Rhabditida</taxon>
        <taxon>Rhabditina</taxon>
        <taxon>Diplogasteromorpha</taxon>
        <taxon>Diplogasteroidea</taxon>
        <taxon>Neodiplogasteridae</taxon>
        <taxon>Pristionchus</taxon>
    </lineage>
</organism>
<dbReference type="AlphaFoldDB" id="A0A2A6CMU4"/>
<proteinExistence type="predicted"/>